<dbReference type="RefSeq" id="WP_209991042.1">
    <property type="nucleotide sequence ID" value="NZ_JAGINO010000040.1"/>
</dbReference>
<keyword evidence="3" id="KW-1185">Reference proteome</keyword>
<dbReference type="EMBL" id="JAUSVU010000043">
    <property type="protein sequence ID" value="MDQ0537309.1"/>
    <property type="molecule type" value="Genomic_DNA"/>
</dbReference>
<evidence type="ECO:0008006" key="4">
    <source>
        <dbReference type="Google" id="ProtNLM"/>
    </source>
</evidence>
<evidence type="ECO:0000313" key="2">
    <source>
        <dbReference type="EMBL" id="MDQ0537309.1"/>
    </source>
</evidence>
<comment type="caution">
    <text evidence="2">The sequence shown here is derived from an EMBL/GenBank/DDBJ whole genome shotgun (WGS) entry which is preliminary data.</text>
</comment>
<organism evidence="2 3">
    <name type="scientific">Azospirillum picis</name>
    <dbReference type="NCBI Taxonomy" id="488438"/>
    <lineage>
        <taxon>Bacteria</taxon>
        <taxon>Pseudomonadati</taxon>
        <taxon>Pseudomonadota</taxon>
        <taxon>Alphaproteobacteria</taxon>
        <taxon>Rhodospirillales</taxon>
        <taxon>Azospirillaceae</taxon>
        <taxon>Azospirillum</taxon>
    </lineage>
</organism>
<sequence>MAKRKDIDWVAIEAAFRAGKLSNRQIAERFEVSESAIRSRANKEKWVRTAHERAHSGVHLPVAEILPPIDQMARPMHLAERREHVEHAREIAGRMLDELDMITSQVGELEQLIEVETADDENGRRRAAMLKAISLPARSMTLKTIMQALAVAKEVSGVGIGGGKKEEAKAKAQEAAKPGNKFAPPAPPRLAVDNTKA</sequence>
<dbReference type="Proteomes" id="UP001244552">
    <property type="component" value="Unassembled WGS sequence"/>
</dbReference>
<name>A0ABU0MUY7_9PROT</name>
<protein>
    <recommendedName>
        <fullName evidence="4">Terminase</fullName>
    </recommendedName>
</protein>
<evidence type="ECO:0000256" key="1">
    <source>
        <dbReference type="SAM" id="MobiDB-lite"/>
    </source>
</evidence>
<evidence type="ECO:0000313" key="3">
    <source>
        <dbReference type="Proteomes" id="UP001244552"/>
    </source>
</evidence>
<proteinExistence type="predicted"/>
<feature type="compositionally biased region" description="Basic and acidic residues" evidence="1">
    <location>
        <begin position="163"/>
        <end position="174"/>
    </location>
</feature>
<accession>A0ABU0MUY7</accession>
<reference evidence="2 3" key="1">
    <citation type="submission" date="2023-07" db="EMBL/GenBank/DDBJ databases">
        <title>Genomic Encyclopedia of Type Strains, Phase IV (KMG-IV): sequencing the most valuable type-strain genomes for metagenomic binning, comparative biology and taxonomic classification.</title>
        <authorList>
            <person name="Goeker M."/>
        </authorList>
    </citation>
    <scope>NUCLEOTIDE SEQUENCE [LARGE SCALE GENOMIC DNA]</scope>
    <source>
        <strain evidence="2 3">DSM 19922</strain>
    </source>
</reference>
<feature type="region of interest" description="Disordered" evidence="1">
    <location>
        <begin position="159"/>
        <end position="197"/>
    </location>
</feature>
<gene>
    <name evidence="2" type="ORF">QO018_006211</name>
</gene>